<dbReference type="EMBL" id="JAVDYB010000001">
    <property type="protein sequence ID" value="MDR7276344.1"/>
    <property type="molecule type" value="Genomic_DNA"/>
</dbReference>
<evidence type="ECO:0000313" key="1">
    <source>
        <dbReference type="EMBL" id="MDR7276344.1"/>
    </source>
</evidence>
<sequence>MSENTEPGVDMTEEMTVGKRLTDSLHRVRGVANGPIGTALLLWSIAGDKEVAPLLDAFDISARVILAVARTPGRVSAEPETGPMWDPDAEPRRGPFDDCPKVRDTVTDQVIPLSAAAAEALRDSPDDSRVALLAALLANPVSDASAVIRDCGVAPGEIREAARTGRVPRLPDRVAPELRPARDALIGRVRYRGRGWRDRLLFSVLAREVNHADHPVMWIRLEADERARAERRETRTDDLLLALLVTHEVALAYPHLTTGTRSRFAGGDALIAQGIDHQRVRGVRLDDRPDEVPAGTVLRPGPDWPEDTGVLLDRLAAHPGNRSARILAALGHA</sequence>
<accession>A0AAE4CB00</accession>
<protein>
    <submittedName>
        <fullName evidence="1">Uncharacterized protein</fullName>
    </submittedName>
</protein>
<dbReference type="Proteomes" id="UP001183643">
    <property type="component" value="Unassembled WGS sequence"/>
</dbReference>
<organism evidence="1 2">
    <name type="scientific">Catenuloplanes atrovinosus</name>
    <dbReference type="NCBI Taxonomy" id="137266"/>
    <lineage>
        <taxon>Bacteria</taxon>
        <taxon>Bacillati</taxon>
        <taxon>Actinomycetota</taxon>
        <taxon>Actinomycetes</taxon>
        <taxon>Micromonosporales</taxon>
        <taxon>Micromonosporaceae</taxon>
        <taxon>Catenuloplanes</taxon>
    </lineage>
</organism>
<name>A0AAE4CB00_9ACTN</name>
<evidence type="ECO:0000313" key="2">
    <source>
        <dbReference type="Proteomes" id="UP001183643"/>
    </source>
</evidence>
<dbReference type="RefSeq" id="WP_310368400.1">
    <property type="nucleotide sequence ID" value="NZ_JAVDYB010000001.1"/>
</dbReference>
<proteinExistence type="predicted"/>
<dbReference type="AlphaFoldDB" id="A0AAE4CB00"/>
<comment type="caution">
    <text evidence="1">The sequence shown here is derived from an EMBL/GenBank/DDBJ whole genome shotgun (WGS) entry which is preliminary data.</text>
</comment>
<reference evidence="1" key="1">
    <citation type="submission" date="2023-07" db="EMBL/GenBank/DDBJ databases">
        <title>Sequencing the genomes of 1000 actinobacteria strains.</title>
        <authorList>
            <person name="Klenk H.-P."/>
        </authorList>
    </citation>
    <scope>NUCLEOTIDE SEQUENCE</scope>
    <source>
        <strain evidence="1">DSM 44707</strain>
    </source>
</reference>
<gene>
    <name evidence="1" type="ORF">J2S41_003122</name>
</gene>
<keyword evidence="2" id="KW-1185">Reference proteome</keyword>